<dbReference type="EMBL" id="JABTTE010000002">
    <property type="protein sequence ID" value="NSL50737.1"/>
    <property type="molecule type" value="Genomic_DNA"/>
</dbReference>
<evidence type="ECO:0000313" key="1">
    <source>
        <dbReference type="EMBL" id="NSL50737.1"/>
    </source>
</evidence>
<protein>
    <submittedName>
        <fullName evidence="1">Peptidyl-prolyl cis-trans isomerase</fullName>
    </submittedName>
</protein>
<comment type="caution">
    <text evidence="1">The sequence shown here is derived from an EMBL/GenBank/DDBJ whole genome shotgun (WGS) entry which is preliminary data.</text>
</comment>
<evidence type="ECO:0000313" key="2">
    <source>
        <dbReference type="Proteomes" id="UP000625804"/>
    </source>
</evidence>
<dbReference type="GO" id="GO:0016853">
    <property type="term" value="F:isomerase activity"/>
    <property type="evidence" value="ECO:0007669"/>
    <property type="project" value="UniProtKB-KW"/>
</dbReference>
<keyword evidence="1" id="KW-0413">Isomerase</keyword>
<dbReference type="RefSeq" id="WP_173729997.1">
    <property type="nucleotide sequence ID" value="NZ_JABTTE010000002.1"/>
</dbReference>
<accession>A0A8J8KAL7</accession>
<dbReference type="AlphaFoldDB" id="A0A8J8KAL7"/>
<dbReference type="Proteomes" id="UP000625804">
    <property type="component" value="Unassembled WGS sequence"/>
</dbReference>
<reference evidence="1" key="1">
    <citation type="submission" date="2020-06" db="EMBL/GenBank/DDBJ databases">
        <title>A novel thermopfilic bacterium from Erzurum, Turkey.</title>
        <authorList>
            <person name="Adiguzel A."/>
            <person name="Ay H."/>
            <person name="Baltaci M.O."/>
        </authorList>
    </citation>
    <scope>NUCLEOTIDE SEQUENCE</scope>
    <source>
        <strain evidence="1">P2</strain>
    </source>
</reference>
<keyword evidence="2" id="KW-1185">Reference proteome</keyword>
<sequence length="124" mass="14331">MENIVLIQGNVKFRLTIDPSVWIFDDRKFDLGQYFNDESLKDHLGMEFKPFFNNAEPLENASSVIVETSSDKTIEVPIEKIQNSILCFAINGKPLKEDGPIYLYYRDGSNLNDPIKEIRKFIVK</sequence>
<proteinExistence type="predicted"/>
<organism evidence="1 2">
    <name type="scientific">Calidifontibacillus erzurumensis</name>
    <dbReference type="NCBI Taxonomy" id="2741433"/>
    <lineage>
        <taxon>Bacteria</taxon>
        <taxon>Bacillati</taxon>
        <taxon>Bacillota</taxon>
        <taxon>Bacilli</taxon>
        <taxon>Bacillales</taxon>
        <taxon>Bacillaceae</taxon>
        <taxon>Calidifontibacillus/Schinkia group</taxon>
        <taxon>Calidifontibacillus</taxon>
    </lineage>
</organism>
<name>A0A8J8KAL7_9BACI</name>
<gene>
    <name evidence="1" type="ORF">HR057_03035</name>
</gene>